<dbReference type="InterPro" id="IPR007493">
    <property type="entry name" value="DUF538"/>
</dbReference>
<protein>
    <submittedName>
        <fullName evidence="2">Uncharacterized protein</fullName>
    </submittedName>
</protein>
<dbReference type="EMBL" id="KI517683">
    <property type="protein sequence ID" value="ESQ36655.1"/>
    <property type="molecule type" value="Genomic_DNA"/>
</dbReference>
<organism evidence="2 3">
    <name type="scientific">Eutrema salsugineum</name>
    <name type="common">Saltwater cress</name>
    <name type="synonym">Sisymbrium salsugineum</name>
    <dbReference type="NCBI Taxonomy" id="72664"/>
    <lineage>
        <taxon>Eukaryota</taxon>
        <taxon>Viridiplantae</taxon>
        <taxon>Streptophyta</taxon>
        <taxon>Embryophyta</taxon>
        <taxon>Tracheophyta</taxon>
        <taxon>Spermatophyta</taxon>
        <taxon>Magnoliopsida</taxon>
        <taxon>eudicotyledons</taxon>
        <taxon>Gunneridae</taxon>
        <taxon>Pentapetalae</taxon>
        <taxon>rosids</taxon>
        <taxon>malvids</taxon>
        <taxon>Brassicales</taxon>
        <taxon>Brassicaceae</taxon>
        <taxon>Eutremeae</taxon>
        <taxon>Eutrema</taxon>
    </lineage>
</organism>
<dbReference type="KEGG" id="eus:EUTSA_v10009715mg"/>
<feature type="chain" id="PRO_5004722196" evidence="1">
    <location>
        <begin position="20"/>
        <end position="55"/>
    </location>
</feature>
<proteinExistence type="predicted"/>
<evidence type="ECO:0000256" key="1">
    <source>
        <dbReference type="SAM" id="SignalP"/>
    </source>
</evidence>
<dbReference type="Gene3D" id="2.30.240.10">
    <property type="entry name" value="At5g01610-like"/>
    <property type="match status" value="1"/>
</dbReference>
<feature type="non-terminal residue" evidence="2">
    <location>
        <position position="55"/>
    </location>
</feature>
<dbReference type="Gramene" id="ESQ36655">
    <property type="protein sequence ID" value="ESQ36655"/>
    <property type="gene ID" value="EUTSA_v10009715mg"/>
</dbReference>
<dbReference type="Pfam" id="PF04398">
    <property type="entry name" value="DUF538"/>
    <property type="match status" value="1"/>
</dbReference>
<name>V4KFV8_EUTSA</name>
<evidence type="ECO:0000313" key="3">
    <source>
        <dbReference type="Proteomes" id="UP000030689"/>
    </source>
</evidence>
<dbReference type="Proteomes" id="UP000030689">
    <property type="component" value="Unassembled WGS sequence"/>
</dbReference>
<feature type="signal peptide" evidence="1">
    <location>
        <begin position="1"/>
        <end position="19"/>
    </location>
</feature>
<gene>
    <name evidence="2" type="ORF">EUTSA_v10009715mg</name>
</gene>
<keyword evidence="3" id="KW-1185">Reference proteome</keyword>
<reference evidence="2 3" key="1">
    <citation type="journal article" date="2013" name="Front. Plant Sci.">
        <title>The Reference Genome of the Halophytic Plant Eutrema salsugineum.</title>
        <authorList>
            <person name="Yang R."/>
            <person name="Jarvis D.E."/>
            <person name="Chen H."/>
            <person name="Beilstein M.A."/>
            <person name="Grimwood J."/>
            <person name="Jenkins J."/>
            <person name="Shu S."/>
            <person name="Prochnik S."/>
            <person name="Xin M."/>
            <person name="Ma C."/>
            <person name="Schmutz J."/>
            <person name="Wing R.A."/>
            <person name="Mitchell-Olds T."/>
            <person name="Schumaker K.S."/>
            <person name="Wang X."/>
        </authorList>
    </citation>
    <scope>NUCLEOTIDE SEQUENCE [LARGE SCALE GENOMIC DNA]</scope>
</reference>
<sequence>MSIFLLSFLFLATSFFVSGQNLTAYEVVQKYKFPRGILPQGVVDYDLNPKTGYFK</sequence>
<dbReference type="InterPro" id="IPR036758">
    <property type="entry name" value="At5g01610-like"/>
</dbReference>
<evidence type="ECO:0000313" key="2">
    <source>
        <dbReference type="EMBL" id="ESQ36655.1"/>
    </source>
</evidence>
<dbReference type="SUPFAM" id="SSF141562">
    <property type="entry name" value="At5g01610-like"/>
    <property type="match status" value="1"/>
</dbReference>
<accession>V4KFV8</accession>
<keyword evidence="1" id="KW-0732">Signal</keyword>
<dbReference type="AlphaFoldDB" id="V4KFV8"/>